<keyword evidence="4" id="KW-0598">Phosphotransferase system</keyword>
<dbReference type="Gene3D" id="3.30.1340.10">
    <property type="entry name" value="HPr-like"/>
    <property type="match status" value="1"/>
</dbReference>
<accession>A0A4R2KR52</accession>
<reference evidence="6 7" key="1">
    <citation type="submission" date="2019-03" db="EMBL/GenBank/DDBJ databases">
        <title>Genomic Encyclopedia of Type Strains, Phase IV (KMG-IV): sequencing the most valuable type-strain genomes for metagenomic binning, comparative biology and taxonomic classification.</title>
        <authorList>
            <person name="Goeker M."/>
        </authorList>
    </citation>
    <scope>NUCLEOTIDE SEQUENCE [LARGE SCALE GENOMIC DNA]</scope>
    <source>
        <strain evidence="6 7">DSM 23344</strain>
    </source>
</reference>
<dbReference type="InterPro" id="IPR035895">
    <property type="entry name" value="HPr-like_sf"/>
</dbReference>
<keyword evidence="3" id="KW-0963">Cytoplasm</keyword>
<comment type="caution">
    <text evidence="6">The sequence shown here is derived from an EMBL/GenBank/DDBJ whole genome shotgun (WGS) entry which is preliminary data.</text>
</comment>
<evidence type="ECO:0000256" key="3">
    <source>
        <dbReference type="ARBA" id="ARBA00022490"/>
    </source>
</evidence>
<organism evidence="6 7">
    <name type="scientific">Chromatocurvus halotolerans</name>
    <dbReference type="NCBI Taxonomy" id="1132028"/>
    <lineage>
        <taxon>Bacteria</taxon>
        <taxon>Pseudomonadati</taxon>
        <taxon>Pseudomonadota</taxon>
        <taxon>Gammaproteobacteria</taxon>
        <taxon>Cellvibrionales</taxon>
        <taxon>Halieaceae</taxon>
        <taxon>Chromatocurvus</taxon>
    </lineage>
</organism>
<evidence type="ECO:0000313" key="6">
    <source>
        <dbReference type="EMBL" id="TCO76233.1"/>
    </source>
</evidence>
<dbReference type="PANTHER" id="PTHR33705">
    <property type="entry name" value="PHOSPHOCARRIER PROTEIN HPR"/>
    <property type="match status" value="1"/>
</dbReference>
<dbReference type="Pfam" id="PF00381">
    <property type="entry name" value="PTS-HPr"/>
    <property type="match status" value="1"/>
</dbReference>
<dbReference type="AlphaFoldDB" id="A0A4R2KR52"/>
<comment type="similarity">
    <text evidence="2">Belongs to the HPr family.</text>
</comment>
<dbReference type="OrthoDB" id="9798965at2"/>
<evidence type="ECO:0000313" key="7">
    <source>
        <dbReference type="Proteomes" id="UP000294980"/>
    </source>
</evidence>
<evidence type="ECO:0000256" key="2">
    <source>
        <dbReference type="ARBA" id="ARBA00010736"/>
    </source>
</evidence>
<feature type="domain" description="HPr" evidence="5">
    <location>
        <begin position="1"/>
        <end position="88"/>
    </location>
</feature>
<evidence type="ECO:0000259" key="5">
    <source>
        <dbReference type="PROSITE" id="PS51350"/>
    </source>
</evidence>
<dbReference type="InterPro" id="IPR001020">
    <property type="entry name" value="PTS_HPr_His_P_site"/>
</dbReference>
<keyword evidence="7" id="KW-1185">Reference proteome</keyword>
<dbReference type="PROSITE" id="PS00589">
    <property type="entry name" value="PTS_HPR_SER"/>
    <property type="match status" value="1"/>
</dbReference>
<dbReference type="GO" id="GO:0005737">
    <property type="term" value="C:cytoplasm"/>
    <property type="evidence" value="ECO:0007669"/>
    <property type="project" value="UniProtKB-SubCell"/>
</dbReference>
<dbReference type="InterPro" id="IPR000032">
    <property type="entry name" value="HPr-like"/>
</dbReference>
<dbReference type="InterPro" id="IPR050399">
    <property type="entry name" value="HPr"/>
</dbReference>
<evidence type="ECO:0000256" key="1">
    <source>
        <dbReference type="ARBA" id="ARBA00004496"/>
    </source>
</evidence>
<proteinExistence type="inferred from homology"/>
<gene>
    <name evidence="6" type="ORF">EV688_105195</name>
</gene>
<dbReference type="NCBIfam" id="TIGR01003">
    <property type="entry name" value="PTS_HPr_family"/>
    <property type="match status" value="1"/>
</dbReference>
<protein>
    <submittedName>
        <fullName evidence="6">Phosphocarrier protein</fullName>
    </submittedName>
</protein>
<comment type="subcellular location">
    <subcellularLocation>
        <location evidence="1">Cytoplasm</location>
    </subcellularLocation>
</comment>
<dbReference type="PANTHER" id="PTHR33705:SF2">
    <property type="entry name" value="PHOSPHOCARRIER PROTEIN NPR"/>
    <property type="match status" value="1"/>
</dbReference>
<dbReference type="PRINTS" id="PR00107">
    <property type="entry name" value="PHOSPHOCPHPR"/>
</dbReference>
<dbReference type="PROSITE" id="PS51350">
    <property type="entry name" value="PTS_HPR_DOM"/>
    <property type="match status" value="1"/>
</dbReference>
<dbReference type="CDD" id="cd00367">
    <property type="entry name" value="PTS-HPr_like"/>
    <property type="match status" value="1"/>
</dbReference>
<dbReference type="RefSeq" id="WP_117315401.1">
    <property type="nucleotide sequence ID" value="NZ_QQSW01000003.1"/>
</dbReference>
<dbReference type="SUPFAM" id="SSF55594">
    <property type="entry name" value="HPr-like"/>
    <property type="match status" value="1"/>
</dbReference>
<dbReference type="EMBL" id="SLWX01000005">
    <property type="protein sequence ID" value="TCO76233.1"/>
    <property type="molecule type" value="Genomic_DNA"/>
</dbReference>
<name>A0A4R2KR52_9GAMM</name>
<evidence type="ECO:0000256" key="4">
    <source>
        <dbReference type="ARBA" id="ARBA00022683"/>
    </source>
</evidence>
<dbReference type="Proteomes" id="UP000294980">
    <property type="component" value="Unassembled WGS sequence"/>
</dbReference>
<dbReference type="PROSITE" id="PS00369">
    <property type="entry name" value="PTS_HPR_HIS"/>
    <property type="match status" value="1"/>
</dbReference>
<dbReference type="InterPro" id="IPR002114">
    <property type="entry name" value="PTS_HPr_Ser_P_site"/>
</dbReference>
<sequence>MIRCDIIIINKLGLHARAAAKFVSCASAFRSRIRAGRDGQMVDGKSIMSIMMLAAARGTRLELEIDGDDEEAALAALIALIENRFDEAE</sequence>
<dbReference type="GO" id="GO:0009401">
    <property type="term" value="P:phosphoenolpyruvate-dependent sugar phosphotransferase system"/>
    <property type="evidence" value="ECO:0007669"/>
    <property type="project" value="UniProtKB-KW"/>
</dbReference>